<dbReference type="InterPro" id="IPR024079">
    <property type="entry name" value="MetalloPept_cat_dom_sf"/>
</dbReference>
<proteinExistence type="predicted"/>
<dbReference type="InterPro" id="IPR006026">
    <property type="entry name" value="Peptidase_Metallo"/>
</dbReference>
<dbReference type="SMART" id="SM00235">
    <property type="entry name" value="ZnMc"/>
    <property type="match status" value="1"/>
</dbReference>
<feature type="domain" description="Peptidase metallopeptidase" evidence="1">
    <location>
        <begin position="24"/>
        <end position="214"/>
    </location>
</feature>
<dbReference type="InterPro" id="IPR025282">
    <property type="entry name" value="DUF4214"/>
</dbReference>
<reference evidence="2 3" key="1">
    <citation type="submission" date="2019-10" db="EMBL/GenBank/DDBJ databases">
        <title>Taxonomy of Antarctic Massilia spp.: description of Massilia rubra sp. nov., Massilia aquatica sp. nov., Massilia mucilaginosa sp. nov., Massilia frigida sp. nov. isolated from streams, lakes and regoliths.</title>
        <authorList>
            <person name="Holochova P."/>
            <person name="Sedlacek I."/>
            <person name="Kralova S."/>
            <person name="Maslanova I."/>
            <person name="Busse H.-J."/>
            <person name="Stankova E."/>
            <person name="Vrbovska V."/>
            <person name="Kovarovic V."/>
            <person name="Bartak M."/>
            <person name="Svec P."/>
            <person name="Pantucek R."/>
        </authorList>
    </citation>
    <scope>NUCLEOTIDE SEQUENCE [LARGE SCALE GENOMIC DNA]</scope>
    <source>
        <strain evidence="2 3">CCM 8695</strain>
    </source>
</reference>
<name>A0ABX0NF60_9BURK</name>
<comment type="caution">
    <text evidence="2">The sequence shown here is derived from an EMBL/GenBank/DDBJ whole genome shotgun (WGS) entry which is preliminary data.</text>
</comment>
<evidence type="ECO:0000313" key="3">
    <source>
        <dbReference type="Proteomes" id="UP000621455"/>
    </source>
</evidence>
<dbReference type="Pfam" id="PF13946">
    <property type="entry name" value="DUF4214"/>
    <property type="match status" value="1"/>
</dbReference>
<dbReference type="Proteomes" id="UP000621455">
    <property type="component" value="Unassembled WGS sequence"/>
</dbReference>
<organism evidence="2 3">
    <name type="scientific">Massilia frigida</name>
    <dbReference type="NCBI Taxonomy" id="2609281"/>
    <lineage>
        <taxon>Bacteria</taxon>
        <taxon>Pseudomonadati</taxon>
        <taxon>Pseudomonadota</taxon>
        <taxon>Betaproteobacteria</taxon>
        <taxon>Burkholderiales</taxon>
        <taxon>Oxalobacteraceae</taxon>
        <taxon>Telluria group</taxon>
        <taxon>Massilia</taxon>
    </lineage>
</organism>
<evidence type="ECO:0000313" key="2">
    <source>
        <dbReference type="EMBL" id="NHZ79105.1"/>
    </source>
</evidence>
<evidence type="ECO:0000259" key="1">
    <source>
        <dbReference type="SMART" id="SM00235"/>
    </source>
</evidence>
<keyword evidence="3" id="KW-1185">Reference proteome</keyword>
<accession>A0ABX0NF60</accession>
<dbReference type="RefSeq" id="WP_167086069.1">
    <property type="nucleotide sequence ID" value="NZ_WHJG01000005.1"/>
</dbReference>
<protein>
    <submittedName>
        <fullName evidence="2">DUF4214 domain-containing protein</fullName>
    </submittedName>
</protein>
<dbReference type="SUPFAM" id="SSF55486">
    <property type="entry name" value="Metalloproteases ('zincins'), catalytic domain"/>
    <property type="match status" value="1"/>
</dbReference>
<dbReference type="EMBL" id="WHJG01000005">
    <property type="protein sequence ID" value="NHZ79105.1"/>
    <property type="molecule type" value="Genomic_DNA"/>
</dbReference>
<gene>
    <name evidence="2" type="ORF">F2P44_07415</name>
</gene>
<sequence>MTIVTDIEIVRQSGFNNIDALLSSGPGWNFLGTGTRSLSYTFSVSSGNEASRGGQAAFSMAQQMATRTALSYITALTGIGFTETTDGSRAQIHMAAIDIADTDTTGLCSWMTSYTPPSFGTTVRDFTAKAYVYLDNVEFRAENADLRPGGAGYETLLHELGHMLGLKHPFDGDKKLPYDDDHTANTLMSYDPVGGPYQTYSPYDIAALNWLYGRDGLGGTYGVGASTPYYTGRDIAERLTGTYIGEVIEGAGGDDDIDGGAGIDMAYYVGPRANYDVTRIAAGYVVSDHAGDEGYDLLTNIETLHFSNGTVSLDYEAVVQALYVGYFGRAADYNGMQSFQSQLAALGAPRDMSALAAAYTKDAGLHALIDSFAGSAESAALYPGDTAAFVKGIFQNVFGRAPAAAGLGFWTDAIDHQGLSKANASLSIMSGALANKTSQGLLDAKLINNKLAVASGFTLSIDTAAEVSGYGTKAAAASVRAMLDAVTASTDLSAYQSTIKATLGAMSGAPRTTGDLPDALHDDLPLTHADLVGVGFQNWEPTLV</sequence>
<dbReference type="Gene3D" id="3.40.390.10">
    <property type="entry name" value="Collagenase (Catalytic Domain)"/>
    <property type="match status" value="1"/>
</dbReference>